<evidence type="ECO:0000256" key="1">
    <source>
        <dbReference type="SAM" id="MobiDB-lite"/>
    </source>
</evidence>
<comment type="caution">
    <text evidence="2">The sequence shown here is derived from an EMBL/GenBank/DDBJ whole genome shotgun (WGS) entry which is preliminary data.</text>
</comment>
<reference evidence="2 3" key="1">
    <citation type="submission" date="2018-08" db="EMBL/GenBank/DDBJ databases">
        <title>Genome and evolution of the arbuscular mycorrhizal fungus Diversispora epigaea (formerly Glomus versiforme) and its bacterial endosymbionts.</title>
        <authorList>
            <person name="Sun X."/>
            <person name="Fei Z."/>
            <person name="Harrison M."/>
        </authorList>
    </citation>
    <scope>NUCLEOTIDE SEQUENCE [LARGE SCALE GENOMIC DNA]</scope>
    <source>
        <strain evidence="2 3">IT104</strain>
    </source>
</reference>
<dbReference type="EMBL" id="PQFF01000197">
    <property type="protein sequence ID" value="RHZ75631.1"/>
    <property type="molecule type" value="Genomic_DNA"/>
</dbReference>
<evidence type="ECO:0000313" key="2">
    <source>
        <dbReference type="EMBL" id="RHZ75631.1"/>
    </source>
</evidence>
<dbReference type="AlphaFoldDB" id="A0A397II61"/>
<name>A0A397II61_9GLOM</name>
<accession>A0A397II61</accession>
<protein>
    <submittedName>
        <fullName evidence="2">Uncharacterized protein</fullName>
    </submittedName>
</protein>
<sequence>MYENPIEGNEYTSNIIRNLVFSWFRWFRGAWFSLGTSGGDSDGAGTGGGGNSGSFARGCG</sequence>
<proteinExistence type="predicted"/>
<gene>
    <name evidence="2" type="ORF">Glove_212g17</name>
</gene>
<keyword evidence="3" id="KW-1185">Reference proteome</keyword>
<feature type="compositionally biased region" description="Gly residues" evidence="1">
    <location>
        <begin position="41"/>
        <end position="52"/>
    </location>
</feature>
<evidence type="ECO:0000313" key="3">
    <source>
        <dbReference type="Proteomes" id="UP000266861"/>
    </source>
</evidence>
<feature type="region of interest" description="Disordered" evidence="1">
    <location>
        <begin position="41"/>
        <end position="60"/>
    </location>
</feature>
<organism evidence="2 3">
    <name type="scientific">Diversispora epigaea</name>
    <dbReference type="NCBI Taxonomy" id="1348612"/>
    <lineage>
        <taxon>Eukaryota</taxon>
        <taxon>Fungi</taxon>
        <taxon>Fungi incertae sedis</taxon>
        <taxon>Mucoromycota</taxon>
        <taxon>Glomeromycotina</taxon>
        <taxon>Glomeromycetes</taxon>
        <taxon>Diversisporales</taxon>
        <taxon>Diversisporaceae</taxon>
        <taxon>Diversispora</taxon>
    </lineage>
</organism>
<dbReference type="Proteomes" id="UP000266861">
    <property type="component" value="Unassembled WGS sequence"/>
</dbReference>